<dbReference type="Proteomes" id="UP000078046">
    <property type="component" value="Unassembled WGS sequence"/>
</dbReference>
<name>A0A177BBI2_9BILA</name>
<evidence type="ECO:0008006" key="3">
    <source>
        <dbReference type="Google" id="ProtNLM"/>
    </source>
</evidence>
<evidence type="ECO:0000313" key="1">
    <source>
        <dbReference type="EMBL" id="OAF71606.1"/>
    </source>
</evidence>
<gene>
    <name evidence="1" type="ORF">A3Q56_00580</name>
</gene>
<dbReference type="SUPFAM" id="SSF69618">
    <property type="entry name" value="HemD-like"/>
    <property type="match status" value="1"/>
</dbReference>
<comment type="caution">
    <text evidence="1">The sequence shown here is derived from an EMBL/GenBank/DDBJ whole genome shotgun (WGS) entry which is preliminary data.</text>
</comment>
<proteinExistence type="predicted"/>
<reference evidence="1 2" key="1">
    <citation type="submission" date="2016-04" db="EMBL/GenBank/DDBJ databases">
        <title>The genome of Intoshia linei affirms orthonectids as highly simplified spiralians.</title>
        <authorList>
            <person name="Mikhailov K.V."/>
            <person name="Slusarev G.S."/>
            <person name="Nikitin M.A."/>
            <person name="Logacheva M.D."/>
            <person name="Penin A."/>
            <person name="Aleoshin V."/>
            <person name="Panchin Y.V."/>
        </authorList>
    </citation>
    <scope>NUCLEOTIDE SEQUENCE [LARGE SCALE GENOMIC DNA]</scope>
    <source>
        <strain evidence="1">Intl2013</strain>
        <tissue evidence="1">Whole animal</tissue>
    </source>
</reference>
<dbReference type="InterPro" id="IPR036108">
    <property type="entry name" value="4pyrrol_syn_uPrphyn_synt_sf"/>
</dbReference>
<evidence type="ECO:0000313" key="2">
    <source>
        <dbReference type="Proteomes" id="UP000078046"/>
    </source>
</evidence>
<dbReference type="GO" id="GO:0033014">
    <property type="term" value="P:tetrapyrrole biosynthetic process"/>
    <property type="evidence" value="ECO:0007669"/>
    <property type="project" value="InterPro"/>
</dbReference>
<dbReference type="AlphaFoldDB" id="A0A177BBI2"/>
<accession>A0A177BBI2</accession>
<keyword evidence="2" id="KW-1185">Reference proteome</keyword>
<organism evidence="1 2">
    <name type="scientific">Intoshia linei</name>
    <dbReference type="NCBI Taxonomy" id="1819745"/>
    <lineage>
        <taxon>Eukaryota</taxon>
        <taxon>Metazoa</taxon>
        <taxon>Spiralia</taxon>
        <taxon>Lophotrochozoa</taxon>
        <taxon>Mesozoa</taxon>
        <taxon>Orthonectida</taxon>
        <taxon>Rhopaluridae</taxon>
        <taxon>Intoshia</taxon>
    </lineage>
</organism>
<dbReference type="EMBL" id="LWCA01000037">
    <property type="protein sequence ID" value="OAF71606.1"/>
    <property type="molecule type" value="Genomic_DNA"/>
</dbReference>
<dbReference type="GO" id="GO:0004852">
    <property type="term" value="F:uroporphyrinogen-III synthase activity"/>
    <property type="evidence" value="ECO:0007669"/>
    <property type="project" value="InterPro"/>
</dbReference>
<sequence length="142" mass="16491">MKKVILFKTHSDSNNIYENTISKDADVLFIEPIHIIQFTFSNELLNLLRENNNLTIILTSKYAAKRLENFGLNDAKFYIVGRQIAKFVQSFAPFSSRIIANSADNLIELFENEERILIYIRGVRSLDIIDKYFQEKGLNINI</sequence>
<protein>
    <recommendedName>
        <fullName evidence="3">Uroporphyrinogen-III synthase</fullName>
    </recommendedName>
</protein>